<sequence length="68" mass="7297">MIWIRRIVSGGSAGLVSRMTMAVAAARSLGRDARVIRTRITGLCVAATDVHPPSDVAKQHGRQQKASR</sequence>
<proteinExistence type="predicted"/>
<organism evidence="1 2">
    <name type="scientific">Aporhodopirellula rubra</name>
    <dbReference type="NCBI Taxonomy" id="980271"/>
    <lineage>
        <taxon>Bacteria</taxon>
        <taxon>Pseudomonadati</taxon>
        <taxon>Planctomycetota</taxon>
        <taxon>Planctomycetia</taxon>
        <taxon>Pirellulales</taxon>
        <taxon>Pirellulaceae</taxon>
        <taxon>Aporhodopirellula</taxon>
    </lineage>
</organism>
<reference evidence="1 2" key="1">
    <citation type="submission" date="2020-08" db="EMBL/GenBank/DDBJ databases">
        <title>Genomic Encyclopedia of Type Strains, Phase III (KMG-III): the genomes of soil and plant-associated and newly described type strains.</title>
        <authorList>
            <person name="Whitman W."/>
        </authorList>
    </citation>
    <scope>NUCLEOTIDE SEQUENCE [LARGE SCALE GENOMIC DNA]</scope>
    <source>
        <strain evidence="1 2">CECT 8075</strain>
    </source>
</reference>
<dbReference type="RefSeq" id="WP_184301599.1">
    <property type="nucleotide sequence ID" value="NZ_JACHXU010000002.1"/>
</dbReference>
<gene>
    <name evidence="1" type="ORF">FHS27_000645</name>
</gene>
<accession>A0A7W5H476</accession>
<dbReference type="AlphaFoldDB" id="A0A7W5H476"/>
<evidence type="ECO:0000313" key="2">
    <source>
        <dbReference type="Proteomes" id="UP000536179"/>
    </source>
</evidence>
<keyword evidence="2" id="KW-1185">Reference proteome</keyword>
<dbReference type="Proteomes" id="UP000536179">
    <property type="component" value="Unassembled WGS sequence"/>
</dbReference>
<name>A0A7W5H476_9BACT</name>
<comment type="caution">
    <text evidence="1">The sequence shown here is derived from an EMBL/GenBank/DDBJ whole genome shotgun (WGS) entry which is preliminary data.</text>
</comment>
<evidence type="ECO:0000313" key="1">
    <source>
        <dbReference type="EMBL" id="MBB3204878.1"/>
    </source>
</evidence>
<dbReference type="EMBL" id="JACHXU010000002">
    <property type="protein sequence ID" value="MBB3204878.1"/>
    <property type="molecule type" value="Genomic_DNA"/>
</dbReference>
<protein>
    <submittedName>
        <fullName evidence="1">Uncharacterized protein</fullName>
    </submittedName>
</protein>